<gene>
    <name evidence="1" type="ORF">PGTUg99_030608</name>
</gene>
<dbReference type="EMBL" id="VDEP01000371">
    <property type="protein sequence ID" value="KAA1095786.1"/>
    <property type="molecule type" value="Genomic_DNA"/>
</dbReference>
<reference evidence="1 2" key="1">
    <citation type="submission" date="2019-05" db="EMBL/GenBank/DDBJ databases">
        <title>Emergence of the Ug99 lineage of the wheat stem rust pathogen through somatic hybridization.</title>
        <authorList>
            <person name="Li F."/>
            <person name="Upadhyaya N.M."/>
            <person name="Sperschneider J."/>
            <person name="Matny O."/>
            <person name="Nguyen-Phuc H."/>
            <person name="Mago R."/>
            <person name="Raley C."/>
            <person name="Miller M.E."/>
            <person name="Silverstein K.A.T."/>
            <person name="Henningsen E."/>
            <person name="Hirsch C.D."/>
            <person name="Visser B."/>
            <person name="Pretorius Z.A."/>
            <person name="Steffenson B.J."/>
            <person name="Schwessinger B."/>
            <person name="Dodds P.N."/>
            <person name="Figueroa M."/>
        </authorList>
    </citation>
    <scope>NUCLEOTIDE SEQUENCE [LARGE SCALE GENOMIC DNA]</scope>
    <source>
        <strain evidence="1 2">Ug99</strain>
    </source>
</reference>
<protein>
    <submittedName>
        <fullName evidence="1">Uncharacterized protein</fullName>
    </submittedName>
</protein>
<name>A0A5B0P486_PUCGR</name>
<evidence type="ECO:0000313" key="1">
    <source>
        <dbReference type="EMBL" id="KAA1095786.1"/>
    </source>
</evidence>
<accession>A0A5B0P486</accession>
<organism evidence="1 2">
    <name type="scientific">Puccinia graminis f. sp. tritici</name>
    <dbReference type="NCBI Taxonomy" id="56615"/>
    <lineage>
        <taxon>Eukaryota</taxon>
        <taxon>Fungi</taxon>
        <taxon>Dikarya</taxon>
        <taxon>Basidiomycota</taxon>
        <taxon>Pucciniomycotina</taxon>
        <taxon>Pucciniomycetes</taxon>
        <taxon>Pucciniales</taxon>
        <taxon>Pucciniaceae</taxon>
        <taxon>Puccinia</taxon>
    </lineage>
</organism>
<dbReference type="Proteomes" id="UP000325313">
    <property type="component" value="Unassembled WGS sequence"/>
</dbReference>
<dbReference type="AlphaFoldDB" id="A0A5B0P486"/>
<proteinExistence type="predicted"/>
<sequence>MSRDLRRRATSSDSEGLVLMIVDLLSKTVLAVFLKAAKTCGGQDEEVGLDEFLDSC</sequence>
<evidence type="ECO:0000313" key="2">
    <source>
        <dbReference type="Proteomes" id="UP000325313"/>
    </source>
</evidence>
<comment type="caution">
    <text evidence="1">The sequence shown here is derived from an EMBL/GenBank/DDBJ whole genome shotgun (WGS) entry which is preliminary data.</text>
</comment>